<evidence type="ECO:0000313" key="2">
    <source>
        <dbReference type="Proteomes" id="UP001153269"/>
    </source>
</evidence>
<evidence type="ECO:0000313" key="1">
    <source>
        <dbReference type="EMBL" id="CAB1438505.1"/>
    </source>
</evidence>
<dbReference type="Proteomes" id="UP001153269">
    <property type="component" value="Unassembled WGS sequence"/>
</dbReference>
<proteinExistence type="predicted"/>
<comment type="caution">
    <text evidence="1">The sequence shown here is derived from an EMBL/GenBank/DDBJ whole genome shotgun (WGS) entry which is preliminary data.</text>
</comment>
<dbReference type="EMBL" id="CADEAL010002170">
    <property type="protein sequence ID" value="CAB1438505.1"/>
    <property type="molecule type" value="Genomic_DNA"/>
</dbReference>
<reference evidence="1" key="1">
    <citation type="submission" date="2020-03" db="EMBL/GenBank/DDBJ databases">
        <authorList>
            <person name="Weist P."/>
        </authorList>
    </citation>
    <scope>NUCLEOTIDE SEQUENCE</scope>
</reference>
<gene>
    <name evidence="1" type="ORF">PLEPLA_LOCUS26420</name>
</gene>
<name>A0A9N7YUV9_PLEPL</name>
<keyword evidence="2" id="KW-1185">Reference proteome</keyword>
<dbReference type="AlphaFoldDB" id="A0A9N7YUV9"/>
<accession>A0A9N7YUV9</accession>
<organism evidence="1 2">
    <name type="scientific">Pleuronectes platessa</name>
    <name type="common">European plaice</name>
    <dbReference type="NCBI Taxonomy" id="8262"/>
    <lineage>
        <taxon>Eukaryota</taxon>
        <taxon>Metazoa</taxon>
        <taxon>Chordata</taxon>
        <taxon>Craniata</taxon>
        <taxon>Vertebrata</taxon>
        <taxon>Euteleostomi</taxon>
        <taxon>Actinopterygii</taxon>
        <taxon>Neopterygii</taxon>
        <taxon>Teleostei</taxon>
        <taxon>Neoteleostei</taxon>
        <taxon>Acanthomorphata</taxon>
        <taxon>Carangaria</taxon>
        <taxon>Pleuronectiformes</taxon>
        <taxon>Pleuronectoidei</taxon>
        <taxon>Pleuronectidae</taxon>
        <taxon>Pleuronectes</taxon>
    </lineage>
</organism>
<protein>
    <submittedName>
        <fullName evidence="1">Uncharacterized protein</fullName>
    </submittedName>
</protein>
<sequence length="126" mass="13782">MLWANWCELECLAEEGKVKRRAPREAPFSCLDPVGSGSVSQEQGLVPQSHNSSPHLQLKLHWDPPVEETGGVWCFCLPVINLLPGSTERTHCPCCCCVSCSSALQRHSELPSLHIMVSSPFTGSPL</sequence>